<evidence type="ECO:0000259" key="11">
    <source>
        <dbReference type="PROSITE" id="PS52004"/>
    </source>
</evidence>
<dbReference type="SUPFAM" id="SSF55048">
    <property type="entry name" value="Probable ACP-binding domain of malonyl-CoA ACP transacylase"/>
    <property type="match status" value="1"/>
</dbReference>
<dbReference type="InterPro" id="IPR001227">
    <property type="entry name" value="Ac_transferase_dom_sf"/>
</dbReference>
<dbReference type="InterPro" id="IPR020807">
    <property type="entry name" value="PKS_DH"/>
</dbReference>
<evidence type="ECO:0000256" key="4">
    <source>
        <dbReference type="ARBA" id="ARBA00022857"/>
    </source>
</evidence>
<dbReference type="HOGENOM" id="CLU_000022_31_1_1"/>
<keyword evidence="3" id="KW-0808">Transferase</keyword>
<dbReference type="InterPro" id="IPR049551">
    <property type="entry name" value="PKS_DH_C"/>
</dbReference>
<dbReference type="InterPro" id="IPR009081">
    <property type="entry name" value="PP-bd_ACP"/>
</dbReference>
<dbReference type="InterPro" id="IPR020806">
    <property type="entry name" value="PKS_PP-bd"/>
</dbReference>
<dbReference type="GO" id="GO:0004312">
    <property type="term" value="F:fatty acid synthase activity"/>
    <property type="evidence" value="ECO:0007669"/>
    <property type="project" value="TreeGrafter"/>
</dbReference>
<dbReference type="InParanoid" id="K2RYL5"/>
<dbReference type="InterPro" id="IPR013217">
    <property type="entry name" value="Methyltransf_12"/>
</dbReference>
<sequence>MASRDQHEAVAIVGMGCRWPGGVRNAPEFWEFLKEKSDGWREFDEPRFSTRGFHHPNTDRPGTVAMKGAFLVDEDARLFDHTFFGMTGLEVETMDPSQRKLLEVTYEALENGGETWESVSGTRTGVFVGNFCLDHWMIQSRDWDHPRPYAFTGAGTSILSNRISYIFNLNGPSLTVDTACSSSMYALHLAMNSIRAGDCDAAVVASANWIADPGVQIALDKLGALSATSRCHSFDARADGYARGEGYGAIYLKRASSAVADGSPIRALIRGSAMNSNGRTGGITRPSPAGQEAVIREAYRNAGNLPFAETSYFECHQTGTYVGDPLEIAAVGRVFAQERPTGDPLAVGSVKSNVGHTEGASALASIMKVVLALEHGAIPPIYDLQTLNPNIDFEAAAAKPVRELTAWPSDQVRRASINSFGYGGANAHCIVDHVQTLFPDYVKPGVYQKRKPATNGSANGSTNGSVNGHTNGHANGHSVQHHPVTKAPKATRTADAGTRQLVLLPFAAHNKESLKLNMEVLRDAIDRFQLADVAYTLGNKRSRLPQRTFRIVNKDRPAEGLLADGKVLRSPLQPSSVGFVFTGQGAQWPAMGAELFEYCVFRTAIAYLDHVLSTLPTPPKWTLSDILSGEADPELVQSAEVSQTACTALQLGLVDLLASWSVRPVAVAGHSSGEIGAAYAAGRVTAAEAVVAAYFRGQAVSRNTQRGLMLAVGLGPEQTFPYLAGREEKVRIAAYNSPGSVTLSGDTDAVEELSKLLDKDGVFNRALRTGGNAYHSHHMLPLGRDYDAVLSEGLAHVQKLGQQQRYAQVPWMSSVTPGKNPSRTDLAGPAYWRANLESPVRFSEAVANLVSSDEVQVLVEIGPHPSLKSPIDQILKKAGKSSVAYCSTVKRQQDAREAMLQLAGTLFCANADIDLAAVNAVDSADGLEHGSIAIDLPPYQYAYGPVAYHESRQSKEYRHRQVIRHDLLGSKVPGNAKLRPQWRNILRIKDLPWLADHRLLPDAVFPAAGYVALAVEAASRIHAEFPAHVPIAGYSLRNVSIKSSLPIPEDDYGIEVMTSMELVDVATAPSPAWATFSVSSVTRESGEWTEHCTGLVKVEVAEPDAARASGLKITSAARATDAGAWYKRFAAVGLGYGSTFQPLSEIRADAQNKNQASAKVALKTTAGTIKGGESPYVLHPASLDGAIQLGLIACHGGQADRASTAFVPVNFSQLYLSNTGIPHDLESATVVARGERRGLRSAHLDFAMTTPEGREVLQVEGLRCTSYSRASQSLAGQAYSSPFARLLWKPDIRALSNSQCRRLFPPPPENVGRAPLWGVMNKLAYAIVYSVYETFAGDSATEPEPRPSGEVGHFFAWIKRRGTLDDNDLRGEFKGLSEEERLARIDELVAQAPHVIEVQTAKLLHDNMADILAERRTGMDVIISKGLLTPLYEKGLLMTGVYPQLFNVLDSLAHANPNMRYIEIGGGTGGATRIAMRAFRGPNGIKSYKDYTFTDISPGFLATAREALSGSGFDDMIYNVLDAEQDPEAHGYEPVYDVVIACQVLHATSNMNETLANVGKLLKPGGRLVLVETTQNFMVPGVVVGTFTGYWAGIADGRVDAPFMSLESWDAKLRAAGFSGTELVLDDFPRPHNTTSTIVSTFVGTPAPEPRSIGGGGLRLLHSAGAAPSLVGQLGRELEGRGLAAEPGPLHAAPSTVPSGSHAVVFLDEEHLQLDGGEHDLAAFQHLARNAASLTVLTSCGIAKGRCPDGALIPGLLRVLKTENPAGQFLSIDIDGADFEVHGNAGDLARSIADQALALREATPGSPADREFVWQEGALWVSRILPVAEAELPVAGEYYGPDGQGGETKTERLPVDGHGAVRAVFETPGVLGSLYFAPNKEMWAPLPPDCVDVKTTAVGLEHDDLDVWSGRVDTAHSVCEYTGVVTATGAAVGGLAVGDRVCGLSTGPVQVGNAARVQAALALRLQPGDDAVQMAAVPRAYATVVYALERIAHLPQGAWTGKTVLVQSATTSPGLAAIALASAKGAAVFATADTPEKAACLASDTGIPPEHVFASQDPAADLRRAARASPNGGFDVILSTARADCELLHMTPRVLRPLGHLIHIGRVDGQSAPAVGGLDMDVLAQKNGTFSPVDLAVLLDSAPALGGQLLQAVGAYCRQGLIKPATPVGRVVTDVADLPRVLSDFSRSSGGAGKLVVTFGKPEAEVRMVPPKPTARFDAEACYVVTGALGGLGQAIVRWMVDRGARHLVLLSRRAVDRVPAAQRLVESLTGRGVDVKPLVCDVADLAQVRSAVEQASSARPVRGVVHAAVAWRDLSFDKLSPERWRASLAAKVQGTKNLHEATLSMPLDFFVMTTSLLSVYALATQAAYTAANNFQDAFARHRRALGLPASTVSFSLIRDVGRTGSDPSTVDTFERNKTLTLSEQQFLALFEPAFLRSPGAGAGADPLAAANLITCLDPAAMMAKLRDGGDAGAGSAPRWHGDGRVAVILRAFADAQQHALDQSAEDAAGGGGGDKSSAARLQAELDAAIRLGPAERAATVALVEAAIAATVADMLFVDREAVDPAKSVADYGVDSLIAAELRSWFVDALKTDISMLALLDQSMTMSALAARIVDDALAKAPKEAA</sequence>
<evidence type="ECO:0000256" key="2">
    <source>
        <dbReference type="ARBA" id="ARBA00022553"/>
    </source>
</evidence>
<dbReference type="InterPro" id="IPR014043">
    <property type="entry name" value="Acyl_transferase_dom"/>
</dbReference>
<dbReference type="InterPro" id="IPR029063">
    <property type="entry name" value="SAM-dependent_MTases_sf"/>
</dbReference>
<dbReference type="InterPro" id="IPR020841">
    <property type="entry name" value="PKS_Beta-ketoAc_synthase_dom"/>
</dbReference>
<keyword evidence="4" id="KW-0521">NADP</keyword>
<dbReference type="CDD" id="cd02440">
    <property type="entry name" value="AdoMet_MTases"/>
    <property type="match status" value="1"/>
</dbReference>
<evidence type="ECO:0000313" key="13">
    <source>
        <dbReference type="EMBL" id="EKG09515.1"/>
    </source>
</evidence>
<dbReference type="Gene3D" id="1.10.1200.10">
    <property type="entry name" value="ACP-like"/>
    <property type="match status" value="1"/>
</dbReference>
<dbReference type="InterPro" id="IPR049900">
    <property type="entry name" value="PKS_mFAS_DH"/>
</dbReference>
<evidence type="ECO:0000313" key="14">
    <source>
        <dbReference type="Proteomes" id="UP000007129"/>
    </source>
</evidence>
<dbReference type="InterPro" id="IPR011032">
    <property type="entry name" value="GroES-like_sf"/>
</dbReference>
<evidence type="ECO:0000256" key="6">
    <source>
        <dbReference type="ARBA" id="ARBA00023268"/>
    </source>
</evidence>
<gene>
    <name evidence="13" type="ORF">MPH_13431</name>
</gene>
<dbReference type="CDD" id="cd00833">
    <property type="entry name" value="PKS"/>
    <property type="match status" value="1"/>
</dbReference>
<keyword evidence="5" id="KW-0560">Oxidoreductase</keyword>
<dbReference type="EMBL" id="AHHD01000621">
    <property type="protein sequence ID" value="EKG09515.1"/>
    <property type="molecule type" value="Genomic_DNA"/>
</dbReference>
<dbReference type="GO" id="GO:0004315">
    <property type="term" value="F:3-oxoacyl-[acyl-carrier-protein] synthase activity"/>
    <property type="evidence" value="ECO:0007669"/>
    <property type="project" value="InterPro"/>
</dbReference>
<dbReference type="Pfam" id="PF08659">
    <property type="entry name" value="KR"/>
    <property type="match status" value="1"/>
</dbReference>
<dbReference type="Gene3D" id="3.10.129.110">
    <property type="entry name" value="Polyketide synthase dehydratase"/>
    <property type="match status" value="1"/>
</dbReference>
<comment type="caution">
    <text evidence="13">The sequence shown here is derived from an EMBL/GenBank/DDBJ whole genome shotgun (WGS) entry which is preliminary data.</text>
</comment>
<dbReference type="InterPro" id="IPR016039">
    <property type="entry name" value="Thiolase-like"/>
</dbReference>
<dbReference type="Pfam" id="PF00109">
    <property type="entry name" value="ketoacyl-synt"/>
    <property type="match status" value="1"/>
</dbReference>
<accession>K2RYL5</accession>
<dbReference type="Pfam" id="PF14765">
    <property type="entry name" value="PS-DH"/>
    <property type="match status" value="1"/>
</dbReference>
<dbReference type="Pfam" id="PF08242">
    <property type="entry name" value="Methyltransf_12"/>
    <property type="match status" value="1"/>
</dbReference>
<organism evidence="13 14">
    <name type="scientific">Macrophomina phaseolina (strain MS6)</name>
    <name type="common">Charcoal rot fungus</name>
    <dbReference type="NCBI Taxonomy" id="1126212"/>
    <lineage>
        <taxon>Eukaryota</taxon>
        <taxon>Fungi</taxon>
        <taxon>Dikarya</taxon>
        <taxon>Ascomycota</taxon>
        <taxon>Pezizomycotina</taxon>
        <taxon>Dothideomycetes</taxon>
        <taxon>Dothideomycetes incertae sedis</taxon>
        <taxon>Botryosphaeriales</taxon>
        <taxon>Botryosphaeriaceae</taxon>
        <taxon>Macrophomina</taxon>
    </lineage>
</organism>
<dbReference type="InterPro" id="IPR036736">
    <property type="entry name" value="ACP-like_sf"/>
</dbReference>
<dbReference type="VEuPathDB" id="FungiDB:MPH_13431"/>
<dbReference type="InterPro" id="IPR014030">
    <property type="entry name" value="Ketoacyl_synth_N"/>
</dbReference>
<dbReference type="SUPFAM" id="SSF53335">
    <property type="entry name" value="S-adenosyl-L-methionine-dependent methyltransferases"/>
    <property type="match status" value="1"/>
</dbReference>
<keyword evidence="2" id="KW-0597">Phosphoprotein</keyword>
<evidence type="ECO:0000256" key="3">
    <source>
        <dbReference type="ARBA" id="ARBA00022679"/>
    </source>
</evidence>
<name>K2RYL5_MACPH</name>
<dbReference type="InterPro" id="IPR049552">
    <property type="entry name" value="PKS_DH_N"/>
</dbReference>
<dbReference type="SMART" id="SM00822">
    <property type="entry name" value="PKS_KR"/>
    <property type="match status" value="1"/>
</dbReference>
<dbReference type="SMART" id="SM00827">
    <property type="entry name" value="PKS_AT"/>
    <property type="match status" value="1"/>
</dbReference>
<dbReference type="SMART" id="SM00826">
    <property type="entry name" value="PKS_DH"/>
    <property type="match status" value="1"/>
</dbReference>
<dbReference type="Pfam" id="PF00698">
    <property type="entry name" value="Acyl_transf_1"/>
    <property type="match status" value="1"/>
</dbReference>
<evidence type="ECO:0000259" key="12">
    <source>
        <dbReference type="PROSITE" id="PS52019"/>
    </source>
</evidence>
<dbReference type="Proteomes" id="UP000007129">
    <property type="component" value="Unassembled WGS sequence"/>
</dbReference>
<dbReference type="Pfam" id="PF21089">
    <property type="entry name" value="PKS_DH_N"/>
    <property type="match status" value="1"/>
</dbReference>
<dbReference type="PANTHER" id="PTHR43775">
    <property type="entry name" value="FATTY ACID SYNTHASE"/>
    <property type="match status" value="1"/>
</dbReference>
<protein>
    <submittedName>
        <fullName evidence="13">Beta-ketoacyl synthase</fullName>
    </submittedName>
</protein>
<dbReference type="CDD" id="cd05195">
    <property type="entry name" value="enoyl_red"/>
    <property type="match status" value="1"/>
</dbReference>
<dbReference type="SMART" id="SM00823">
    <property type="entry name" value="PKS_PP"/>
    <property type="match status" value="1"/>
</dbReference>
<evidence type="ECO:0000256" key="7">
    <source>
        <dbReference type="ARBA" id="ARBA00023315"/>
    </source>
</evidence>
<dbReference type="SUPFAM" id="SSF53901">
    <property type="entry name" value="Thiolase-like"/>
    <property type="match status" value="1"/>
</dbReference>
<dbReference type="InterPro" id="IPR036291">
    <property type="entry name" value="NAD(P)-bd_dom_sf"/>
</dbReference>
<feature type="active site" description="Proton acceptor; for dehydratase activity" evidence="8">
    <location>
        <position position="997"/>
    </location>
</feature>
<dbReference type="InterPro" id="IPR013968">
    <property type="entry name" value="PKS_KR"/>
</dbReference>
<evidence type="ECO:0000256" key="8">
    <source>
        <dbReference type="PROSITE-ProRule" id="PRU01363"/>
    </source>
</evidence>
<dbReference type="GO" id="GO:0006633">
    <property type="term" value="P:fatty acid biosynthetic process"/>
    <property type="evidence" value="ECO:0007669"/>
    <property type="project" value="InterPro"/>
</dbReference>
<evidence type="ECO:0000256" key="9">
    <source>
        <dbReference type="SAM" id="MobiDB-lite"/>
    </source>
</evidence>
<dbReference type="InterPro" id="IPR042104">
    <property type="entry name" value="PKS_dehydratase_sf"/>
</dbReference>
<dbReference type="PROSITE" id="PS50075">
    <property type="entry name" value="CARRIER"/>
    <property type="match status" value="1"/>
</dbReference>
<dbReference type="SUPFAM" id="SSF47336">
    <property type="entry name" value="ACP-like"/>
    <property type="match status" value="1"/>
</dbReference>
<dbReference type="SUPFAM" id="SSF52151">
    <property type="entry name" value="FabD/lysophospholipase-like"/>
    <property type="match status" value="1"/>
</dbReference>
<dbReference type="SMART" id="SM00829">
    <property type="entry name" value="PKS_ER"/>
    <property type="match status" value="1"/>
</dbReference>
<dbReference type="InterPro" id="IPR050091">
    <property type="entry name" value="PKS_NRPS_Biosynth_Enz"/>
</dbReference>
<dbReference type="InterPro" id="IPR006162">
    <property type="entry name" value="Ppantetheine_attach_site"/>
</dbReference>
<dbReference type="Gene3D" id="3.40.366.10">
    <property type="entry name" value="Malonyl-Coenzyme A Acyl Carrier Protein, domain 2"/>
    <property type="match status" value="1"/>
</dbReference>
<evidence type="ECO:0000256" key="1">
    <source>
        <dbReference type="ARBA" id="ARBA00022450"/>
    </source>
</evidence>
<dbReference type="Pfam" id="PF08240">
    <property type="entry name" value="ADH_N"/>
    <property type="match status" value="1"/>
</dbReference>
<feature type="domain" description="Carrier" evidence="10">
    <location>
        <begin position="2539"/>
        <end position="2617"/>
    </location>
</feature>
<feature type="region of interest" description="Disordered" evidence="9">
    <location>
        <begin position="449"/>
        <end position="493"/>
    </location>
</feature>
<dbReference type="InterPro" id="IPR057326">
    <property type="entry name" value="KR_dom"/>
</dbReference>
<feature type="active site" description="Proton donor; for dehydratase activity" evidence="8">
    <location>
        <position position="1184"/>
    </location>
</feature>
<dbReference type="PROSITE" id="PS52019">
    <property type="entry name" value="PKS_MFAS_DH"/>
    <property type="match status" value="1"/>
</dbReference>
<dbReference type="InterPro" id="IPR016036">
    <property type="entry name" value="Malonyl_transacylase_ACP-bd"/>
</dbReference>
<dbReference type="GO" id="GO:0016491">
    <property type="term" value="F:oxidoreductase activity"/>
    <property type="evidence" value="ECO:0007669"/>
    <property type="project" value="UniProtKB-KW"/>
</dbReference>
<dbReference type="GO" id="GO:0031177">
    <property type="term" value="F:phosphopantetheine binding"/>
    <property type="evidence" value="ECO:0007669"/>
    <property type="project" value="InterPro"/>
</dbReference>
<keyword evidence="7" id="KW-0012">Acyltransferase</keyword>
<dbReference type="GO" id="GO:0044550">
    <property type="term" value="P:secondary metabolite biosynthetic process"/>
    <property type="evidence" value="ECO:0007669"/>
    <property type="project" value="TreeGrafter"/>
</dbReference>
<dbReference type="InterPro" id="IPR013154">
    <property type="entry name" value="ADH-like_N"/>
</dbReference>
<dbReference type="eggNOG" id="KOG1202">
    <property type="taxonomic scope" value="Eukaryota"/>
</dbReference>
<dbReference type="PROSITE" id="PS00012">
    <property type="entry name" value="PHOSPHOPANTETHEINE"/>
    <property type="match status" value="1"/>
</dbReference>
<dbReference type="SMART" id="SM00825">
    <property type="entry name" value="PKS_KS"/>
    <property type="match status" value="1"/>
</dbReference>
<dbReference type="GO" id="GO:0008168">
    <property type="term" value="F:methyltransferase activity"/>
    <property type="evidence" value="ECO:0007669"/>
    <property type="project" value="UniProtKB-KW"/>
</dbReference>
<dbReference type="GO" id="GO:0032259">
    <property type="term" value="P:methylation"/>
    <property type="evidence" value="ECO:0007669"/>
    <property type="project" value="UniProtKB-KW"/>
</dbReference>
<dbReference type="Gene3D" id="3.40.50.720">
    <property type="entry name" value="NAD(P)-binding Rossmann-like Domain"/>
    <property type="match status" value="2"/>
</dbReference>
<keyword evidence="1" id="KW-0596">Phosphopantetheine</keyword>
<dbReference type="Pfam" id="PF00550">
    <property type="entry name" value="PP-binding"/>
    <property type="match status" value="1"/>
</dbReference>
<reference evidence="13 14" key="1">
    <citation type="journal article" date="2012" name="BMC Genomics">
        <title>Tools to kill: Genome of one of the most destructive plant pathogenic fungi Macrophomina phaseolina.</title>
        <authorList>
            <person name="Islam M.S."/>
            <person name="Haque M.S."/>
            <person name="Islam M.M."/>
            <person name="Emdad E.M."/>
            <person name="Halim A."/>
            <person name="Hossen Q.M.M."/>
            <person name="Hossain M.Z."/>
            <person name="Ahmed B."/>
            <person name="Rahim S."/>
            <person name="Rahman M.S."/>
            <person name="Alam M.M."/>
            <person name="Hou S."/>
            <person name="Wan X."/>
            <person name="Saito J.A."/>
            <person name="Alam M."/>
        </authorList>
    </citation>
    <scope>NUCLEOTIDE SEQUENCE [LARGE SCALE GENOMIC DNA]</scope>
    <source>
        <strain evidence="13 14">MS6</strain>
    </source>
</reference>
<dbReference type="SUPFAM" id="SSF51735">
    <property type="entry name" value="NAD(P)-binding Rossmann-fold domains"/>
    <property type="match status" value="2"/>
</dbReference>
<dbReference type="OrthoDB" id="329835at2759"/>
<dbReference type="STRING" id="1126212.K2RYL5"/>
<dbReference type="InterPro" id="IPR014031">
    <property type="entry name" value="Ketoacyl_synth_C"/>
</dbReference>
<dbReference type="Gene3D" id="3.40.50.150">
    <property type="entry name" value="Vaccinia Virus protein VP39"/>
    <property type="match status" value="1"/>
</dbReference>
<dbReference type="InterPro" id="IPR018201">
    <property type="entry name" value="Ketoacyl_synth_AS"/>
</dbReference>
<evidence type="ECO:0000259" key="10">
    <source>
        <dbReference type="PROSITE" id="PS50075"/>
    </source>
</evidence>
<feature type="domain" description="Ketosynthase family 3 (KS3)" evidence="11">
    <location>
        <begin position="7"/>
        <end position="433"/>
    </location>
</feature>
<dbReference type="InterPro" id="IPR016035">
    <property type="entry name" value="Acyl_Trfase/lysoPLipase"/>
</dbReference>
<dbReference type="InterPro" id="IPR020843">
    <property type="entry name" value="ER"/>
</dbReference>
<feature type="region of interest" description="N-terminal hotdog fold" evidence="8">
    <location>
        <begin position="965"/>
        <end position="1103"/>
    </location>
</feature>
<keyword evidence="6" id="KW-0511">Multifunctional enzyme</keyword>
<dbReference type="Pfam" id="PF02801">
    <property type="entry name" value="Ketoacyl-synt_C"/>
    <property type="match status" value="1"/>
</dbReference>
<feature type="domain" description="PKS/mFAS DH" evidence="12">
    <location>
        <begin position="965"/>
        <end position="1273"/>
    </location>
</feature>
<feature type="compositionally biased region" description="Polar residues" evidence="9">
    <location>
        <begin position="454"/>
        <end position="473"/>
    </location>
</feature>
<dbReference type="Gene3D" id="3.90.180.10">
    <property type="entry name" value="Medium-chain alcohol dehydrogenases, catalytic domain"/>
    <property type="match status" value="1"/>
</dbReference>
<proteinExistence type="predicted"/>
<feature type="region of interest" description="C-terminal hotdog fold" evidence="8">
    <location>
        <begin position="1116"/>
        <end position="1273"/>
    </location>
</feature>
<dbReference type="PROSITE" id="PS52004">
    <property type="entry name" value="KS3_2"/>
    <property type="match status" value="1"/>
</dbReference>
<evidence type="ECO:0000256" key="5">
    <source>
        <dbReference type="ARBA" id="ARBA00023002"/>
    </source>
</evidence>
<dbReference type="PANTHER" id="PTHR43775:SF50">
    <property type="entry name" value="HIGHLY REDUCING POLYKETIDE SYNTHASE SRDA"/>
    <property type="match status" value="1"/>
</dbReference>
<dbReference type="PROSITE" id="PS00606">
    <property type="entry name" value="KS3_1"/>
    <property type="match status" value="1"/>
</dbReference>
<dbReference type="Gene3D" id="3.40.47.10">
    <property type="match status" value="1"/>
</dbReference>
<dbReference type="SUPFAM" id="SSF50129">
    <property type="entry name" value="GroES-like"/>
    <property type="match status" value="1"/>
</dbReference>